<gene>
    <name evidence="1" type="ORF">DAPPUDRAFT_236081</name>
</gene>
<protein>
    <submittedName>
        <fullName evidence="1">Uncharacterized protein</fullName>
    </submittedName>
</protein>
<reference evidence="1 2" key="1">
    <citation type="journal article" date="2011" name="Science">
        <title>The ecoresponsive genome of Daphnia pulex.</title>
        <authorList>
            <person name="Colbourne J.K."/>
            <person name="Pfrender M.E."/>
            <person name="Gilbert D."/>
            <person name="Thomas W.K."/>
            <person name="Tucker A."/>
            <person name="Oakley T.H."/>
            <person name="Tokishita S."/>
            <person name="Aerts A."/>
            <person name="Arnold G.J."/>
            <person name="Basu M.K."/>
            <person name="Bauer D.J."/>
            <person name="Caceres C.E."/>
            <person name="Carmel L."/>
            <person name="Casola C."/>
            <person name="Choi J.H."/>
            <person name="Detter J.C."/>
            <person name="Dong Q."/>
            <person name="Dusheyko S."/>
            <person name="Eads B.D."/>
            <person name="Frohlich T."/>
            <person name="Geiler-Samerotte K.A."/>
            <person name="Gerlach D."/>
            <person name="Hatcher P."/>
            <person name="Jogdeo S."/>
            <person name="Krijgsveld J."/>
            <person name="Kriventseva E.V."/>
            <person name="Kultz D."/>
            <person name="Laforsch C."/>
            <person name="Lindquist E."/>
            <person name="Lopez J."/>
            <person name="Manak J.R."/>
            <person name="Muller J."/>
            <person name="Pangilinan J."/>
            <person name="Patwardhan R.P."/>
            <person name="Pitluck S."/>
            <person name="Pritham E.J."/>
            <person name="Rechtsteiner A."/>
            <person name="Rho M."/>
            <person name="Rogozin I.B."/>
            <person name="Sakarya O."/>
            <person name="Salamov A."/>
            <person name="Schaack S."/>
            <person name="Shapiro H."/>
            <person name="Shiga Y."/>
            <person name="Skalitzky C."/>
            <person name="Smith Z."/>
            <person name="Souvorov A."/>
            <person name="Sung W."/>
            <person name="Tang Z."/>
            <person name="Tsuchiya D."/>
            <person name="Tu H."/>
            <person name="Vos H."/>
            <person name="Wang M."/>
            <person name="Wolf Y.I."/>
            <person name="Yamagata H."/>
            <person name="Yamada T."/>
            <person name="Ye Y."/>
            <person name="Shaw J.R."/>
            <person name="Andrews J."/>
            <person name="Crease T.J."/>
            <person name="Tang H."/>
            <person name="Lucas S.M."/>
            <person name="Robertson H.M."/>
            <person name="Bork P."/>
            <person name="Koonin E.V."/>
            <person name="Zdobnov E.M."/>
            <person name="Grigoriev I.V."/>
            <person name="Lynch M."/>
            <person name="Boore J.L."/>
        </authorList>
    </citation>
    <scope>NUCLEOTIDE SEQUENCE [LARGE SCALE GENOMIC DNA]</scope>
</reference>
<name>E9FZX2_DAPPU</name>
<evidence type="ECO:0000313" key="1">
    <source>
        <dbReference type="EMBL" id="EFX87123.1"/>
    </source>
</evidence>
<accession>E9FZX2</accession>
<evidence type="ECO:0000313" key="2">
    <source>
        <dbReference type="Proteomes" id="UP000000305"/>
    </source>
</evidence>
<keyword evidence="2" id="KW-1185">Reference proteome</keyword>
<dbReference type="HOGENOM" id="CLU_2673622_0_0_1"/>
<sequence length="75" mass="8798">MNDMNLIRYDESQRRNHRMIEKLNHQKTSQRRGSPSLIPVYYSSSQPSSTTAYKSVPRLTMIIDLTCPNEFISTY</sequence>
<dbReference type="InParanoid" id="E9FZX2"/>
<organism evidence="1 2">
    <name type="scientific">Daphnia pulex</name>
    <name type="common">Water flea</name>
    <dbReference type="NCBI Taxonomy" id="6669"/>
    <lineage>
        <taxon>Eukaryota</taxon>
        <taxon>Metazoa</taxon>
        <taxon>Ecdysozoa</taxon>
        <taxon>Arthropoda</taxon>
        <taxon>Crustacea</taxon>
        <taxon>Branchiopoda</taxon>
        <taxon>Diplostraca</taxon>
        <taxon>Cladocera</taxon>
        <taxon>Anomopoda</taxon>
        <taxon>Daphniidae</taxon>
        <taxon>Daphnia</taxon>
    </lineage>
</organism>
<dbReference type="AlphaFoldDB" id="E9FZX2"/>
<dbReference type="Proteomes" id="UP000000305">
    <property type="component" value="Unassembled WGS sequence"/>
</dbReference>
<dbReference type="EMBL" id="GL732528">
    <property type="protein sequence ID" value="EFX87123.1"/>
    <property type="molecule type" value="Genomic_DNA"/>
</dbReference>
<proteinExistence type="predicted"/>
<dbReference type="KEGG" id="dpx:DAPPUDRAFT_236081"/>